<feature type="chain" id="PRO_5014772931" evidence="1">
    <location>
        <begin position="18"/>
        <end position="110"/>
    </location>
</feature>
<evidence type="ECO:0000313" key="2">
    <source>
        <dbReference type="EMBL" id="MBW76473.1"/>
    </source>
</evidence>
<organism evidence="2">
    <name type="scientific">Anopheles darlingi</name>
    <name type="common">Mosquito</name>
    <dbReference type="NCBI Taxonomy" id="43151"/>
    <lineage>
        <taxon>Eukaryota</taxon>
        <taxon>Metazoa</taxon>
        <taxon>Ecdysozoa</taxon>
        <taxon>Arthropoda</taxon>
        <taxon>Hexapoda</taxon>
        <taxon>Insecta</taxon>
        <taxon>Pterygota</taxon>
        <taxon>Neoptera</taxon>
        <taxon>Endopterygota</taxon>
        <taxon>Diptera</taxon>
        <taxon>Nematocera</taxon>
        <taxon>Culicoidea</taxon>
        <taxon>Culicidae</taxon>
        <taxon>Anophelinae</taxon>
        <taxon>Anopheles</taxon>
    </lineage>
</organism>
<evidence type="ECO:0000256" key="1">
    <source>
        <dbReference type="SAM" id="SignalP"/>
    </source>
</evidence>
<name>A0A2M4DFZ5_ANODA</name>
<reference evidence="2" key="1">
    <citation type="submission" date="2018-01" db="EMBL/GenBank/DDBJ databases">
        <title>An insight into the sialome of Amazonian anophelines.</title>
        <authorList>
            <person name="Ribeiro J.M."/>
            <person name="Scarpassa V."/>
            <person name="Calvo E."/>
        </authorList>
    </citation>
    <scope>NUCLEOTIDE SEQUENCE</scope>
</reference>
<proteinExistence type="predicted"/>
<dbReference type="EMBL" id="GGFL01012295">
    <property type="protein sequence ID" value="MBW76473.1"/>
    <property type="molecule type" value="Transcribed_RNA"/>
</dbReference>
<accession>A0A2M4DFZ5</accession>
<dbReference type="AlphaFoldDB" id="A0A2M4DFZ5"/>
<protein>
    <submittedName>
        <fullName evidence="2">Putative secreted protein</fullName>
    </submittedName>
</protein>
<keyword evidence="1" id="KW-0732">Signal</keyword>
<sequence>MPALLLLLVMKVIVCLGAGPACDPYRPLRCPSWCGIRSHRPNTPPSTCDHHRQRTSIVLGRQRPAPRCLPRSWPPEAFLPLGVAAHHSARIQNCILHWLHCCSRNAKCRA</sequence>
<feature type="signal peptide" evidence="1">
    <location>
        <begin position="1"/>
        <end position="17"/>
    </location>
</feature>